<dbReference type="STRING" id="5454.A0A163MA68"/>
<evidence type="ECO:0000313" key="10">
    <source>
        <dbReference type="EMBL" id="KZM28534.1"/>
    </source>
</evidence>
<dbReference type="PIRSF" id="PIRSF016398">
    <property type="entry name" value="TFIIE-beta"/>
    <property type="match status" value="1"/>
</dbReference>
<evidence type="ECO:0000259" key="9">
    <source>
        <dbReference type="PROSITE" id="PS51351"/>
    </source>
</evidence>
<sequence length="257" mass="29098">MSFLNVAAPSPTPSNSSANGAKRKRQAEAANVVYSQPADMGTGDHVYTQFGFARDHLKDGLKQLSFEEIMKYLNVREDQPNWKQLRQLFHSPSKDNRIGYDHATNLYHYKPKLNIRNPQQLKAYLQSQKSAQGLSIKDLKDGWPNVADEIRPLQAKKLILLKETKDGVPKTVWDNDPSLQHSMDTQFISDWHKIAIPANPDDMRNTLLNVGLNVATAPRVTVDNTPKPKKKRAPRKNGRVTNTHMAHVLKDFSGLRK</sequence>
<feature type="region of interest" description="Disordered" evidence="8">
    <location>
        <begin position="1"/>
        <end position="29"/>
    </location>
</feature>
<keyword evidence="4 7" id="KW-0804">Transcription</keyword>
<comment type="function">
    <text evidence="6 7">Recruits TFIIH to the initiation complex and stimulates the RNA polymerase II C-terminal domain kinase and DNA-dependent ATPase activities of TFIIH. Both TFIIH and TFIIE are required for promoter clearance by RNA polymerase.</text>
</comment>
<evidence type="ECO:0000256" key="2">
    <source>
        <dbReference type="ARBA" id="ARBA00023015"/>
    </source>
</evidence>
<comment type="caution">
    <text evidence="10">The sequence shown here is derived from an EMBL/GenBank/DDBJ whole genome shotgun (WGS) entry which is preliminary data.</text>
</comment>
<dbReference type="GO" id="GO:0001097">
    <property type="term" value="F:TFIIH-class transcription factor complex binding"/>
    <property type="evidence" value="ECO:0007669"/>
    <property type="project" value="TreeGrafter"/>
</dbReference>
<dbReference type="PROSITE" id="PS51351">
    <property type="entry name" value="TFIIE_BETA_C"/>
    <property type="match status" value="1"/>
</dbReference>
<keyword evidence="3 7" id="KW-0238">DNA-binding</keyword>
<feature type="domain" description="TFIIE beta" evidence="9">
    <location>
        <begin position="34"/>
        <end position="116"/>
    </location>
</feature>
<comment type="subcellular location">
    <subcellularLocation>
        <location evidence="1 7">Nucleus</location>
    </subcellularLocation>
</comment>
<dbReference type="Proteomes" id="UP000076837">
    <property type="component" value="Unassembled WGS sequence"/>
</dbReference>
<dbReference type="InterPro" id="IPR003166">
    <property type="entry name" value="TFIIE_bsu_DNA-bd"/>
</dbReference>
<keyword evidence="5 7" id="KW-0539">Nucleus</keyword>
<evidence type="ECO:0000256" key="5">
    <source>
        <dbReference type="ARBA" id="ARBA00023242"/>
    </source>
</evidence>
<dbReference type="PANTHER" id="PTHR12716:SF8">
    <property type="entry name" value="TRANSCRIPTION INITIATION FACTOR IIE SUBUNIT BETA"/>
    <property type="match status" value="1"/>
</dbReference>
<reference evidence="10 11" key="1">
    <citation type="journal article" date="2016" name="Sci. Rep.">
        <title>Draft genome sequencing and secretome analysis of fungal phytopathogen Ascochyta rabiei provides insight into the necrotrophic effector repertoire.</title>
        <authorList>
            <person name="Verma S."/>
            <person name="Gazara R.K."/>
            <person name="Nizam S."/>
            <person name="Parween S."/>
            <person name="Chattopadhyay D."/>
            <person name="Verma P.K."/>
        </authorList>
    </citation>
    <scope>NUCLEOTIDE SEQUENCE [LARGE SCALE GENOMIC DNA]</scope>
    <source>
        <strain evidence="10 11">ArDII</strain>
    </source>
</reference>
<name>A0A163MA68_DIDRA</name>
<evidence type="ECO:0000256" key="7">
    <source>
        <dbReference type="PIRNR" id="PIRNR016398"/>
    </source>
</evidence>
<comment type="similarity">
    <text evidence="7">Belongs to the TFIIE beta subunit family.</text>
</comment>
<comment type="subunit">
    <text evidence="7">Tetramer of two alpha and two beta chains.</text>
</comment>
<dbReference type="EMBL" id="JYNV01000015">
    <property type="protein sequence ID" value="KZM28534.1"/>
    <property type="molecule type" value="Genomic_DNA"/>
</dbReference>
<dbReference type="PANTHER" id="PTHR12716">
    <property type="entry name" value="TRANSCRIPTION INITIATION FACTOR IIE, BETA SUBUNIT"/>
    <property type="match status" value="1"/>
</dbReference>
<evidence type="ECO:0000256" key="6">
    <source>
        <dbReference type="ARBA" id="ARBA00025581"/>
    </source>
</evidence>
<dbReference type="GO" id="GO:0006367">
    <property type="term" value="P:transcription initiation at RNA polymerase II promoter"/>
    <property type="evidence" value="ECO:0007669"/>
    <property type="project" value="UniProtKB-UniRule"/>
</dbReference>
<organism evidence="10 11">
    <name type="scientific">Didymella rabiei</name>
    <name type="common">Chickpea ascochyta blight fungus</name>
    <name type="synonym">Mycosphaerella rabiei</name>
    <dbReference type="NCBI Taxonomy" id="5454"/>
    <lineage>
        <taxon>Eukaryota</taxon>
        <taxon>Fungi</taxon>
        <taxon>Dikarya</taxon>
        <taxon>Ascomycota</taxon>
        <taxon>Pezizomycotina</taxon>
        <taxon>Dothideomycetes</taxon>
        <taxon>Pleosporomycetidae</taxon>
        <taxon>Pleosporales</taxon>
        <taxon>Pleosporineae</taxon>
        <taxon>Didymellaceae</taxon>
        <taxon>Ascochyta</taxon>
    </lineage>
</organism>
<dbReference type="GO" id="GO:0003677">
    <property type="term" value="F:DNA binding"/>
    <property type="evidence" value="ECO:0007669"/>
    <property type="project" value="UniProtKB-UniRule"/>
</dbReference>
<keyword evidence="11" id="KW-1185">Reference proteome</keyword>
<dbReference type="GO" id="GO:0016251">
    <property type="term" value="F:RNA polymerase II general transcription initiation factor activity"/>
    <property type="evidence" value="ECO:0007669"/>
    <property type="project" value="EnsemblFungi"/>
</dbReference>
<dbReference type="Pfam" id="PF18121">
    <property type="entry name" value="TFA2_Winged_2"/>
    <property type="match status" value="1"/>
</dbReference>
<evidence type="ECO:0000256" key="1">
    <source>
        <dbReference type="ARBA" id="ARBA00004123"/>
    </source>
</evidence>
<accession>A0A163MA68</accession>
<keyword evidence="2 7" id="KW-0805">Transcription regulation</keyword>
<feature type="compositionally biased region" description="Low complexity" evidence="8">
    <location>
        <begin position="1"/>
        <end position="19"/>
    </location>
</feature>
<evidence type="ECO:0000256" key="8">
    <source>
        <dbReference type="SAM" id="MobiDB-lite"/>
    </source>
</evidence>
<protein>
    <recommendedName>
        <fullName evidence="7">Transcription initiation factor IIE subunit beta</fullName>
    </recommendedName>
</protein>
<evidence type="ECO:0000256" key="3">
    <source>
        <dbReference type="ARBA" id="ARBA00023125"/>
    </source>
</evidence>
<dbReference type="InterPro" id="IPR040501">
    <property type="entry name" value="TFA2_Winged_2"/>
</dbReference>
<dbReference type="GO" id="GO:0005673">
    <property type="term" value="C:transcription factor TFIIE complex"/>
    <property type="evidence" value="ECO:0007669"/>
    <property type="project" value="UniProtKB-UniRule"/>
</dbReference>
<dbReference type="AlphaFoldDB" id="A0A163MA68"/>
<gene>
    <name evidence="10" type="ORF">ST47_g330</name>
</gene>
<evidence type="ECO:0000313" key="11">
    <source>
        <dbReference type="Proteomes" id="UP000076837"/>
    </source>
</evidence>
<dbReference type="InterPro" id="IPR016656">
    <property type="entry name" value="TFIIE-bsu"/>
</dbReference>
<evidence type="ECO:0000256" key="4">
    <source>
        <dbReference type="ARBA" id="ARBA00023163"/>
    </source>
</evidence>
<proteinExistence type="inferred from homology"/>
<dbReference type="Pfam" id="PF02186">
    <property type="entry name" value="TFIIE_beta"/>
    <property type="match status" value="1"/>
</dbReference>